<dbReference type="Proteomes" id="UP000324222">
    <property type="component" value="Unassembled WGS sequence"/>
</dbReference>
<dbReference type="EMBL" id="VSRR010018589">
    <property type="protein sequence ID" value="MPC61494.1"/>
    <property type="molecule type" value="Genomic_DNA"/>
</dbReference>
<dbReference type="AlphaFoldDB" id="A0A5B7GY13"/>
<proteinExistence type="predicted"/>
<feature type="compositionally biased region" description="Polar residues" evidence="1">
    <location>
        <begin position="65"/>
        <end position="76"/>
    </location>
</feature>
<evidence type="ECO:0000313" key="2">
    <source>
        <dbReference type="EMBL" id="MPC61494.1"/>
    </source>
</evidence>
<evidence type="ECO:0000313" key="3">
    <source>
        <dbReference type="Proteomes" id="UP000324222"/>
    </source>
</evidence>
<reference evidence="2 3" key="1">
    <citation type="submission" date="2019-05" db="EMBL/GenBank/DDBJ databases">
        <title>Another draft genome of Portunus trituberculatus and its Hox gene families provides insights of decapod evolution.</title>
        <authorList>
            <person name="Jeong J.-H."/>
            <person name="Song I."/>
            <person name="Kim S."/>
            <person name="Choi T."/>
            <person name="Kim D."/>
            <person name="Ryu S."/>
            <person name="Kim W."/>
        </authorList>
    </citation>
    <scope>NUCLEOTIDE SEQUENCE [LARGE SCALE GENOMIC DNA]</scope>
    <source>
        <tissue evidence="2">Muscle</tissue>
    </source>
</reference>
<protein>
    <submittedName>
        <fullName evidence="2">Uncharacterized protein</fullName>
    </submittedName>
</protein>
<feature type="region of interest" description="Disordered" evidence="1">
    <location>
        <begin position="33"/>
        <end position="76"/>
    </location>
</feature>
<sequence length="76" mass="8280">MMIRPLCITQTLWVWQTKGVDAKRGEYTHKAESSLSTLLPQPPSTLSSATLQASAQRHRRASTLAMGSSTVRTPGP</sequence>
<feature type="compositionally biased region" description="Low complexity" evidence="1">
    <location>
        <begin position="33"/>
        <end position="55"/>
    </location>
</feature>
<comment type="caution">
    <text evidence="2">The sequence shown here is derived from an EMBL/GenBank/DDBJ whole genome shotgun (WGS) entry which is preliminary data.</text>
</comment>
<gene>
    <name evidence="2" type="ORF">E2C01_055567</name>
</gene>
<evidence type="ECO:0000256" key="1">
    <source>
        <dbReference type="SAM" id="MobiDB-lite"/>
    </source>
</evidence>
<accession>A0A5B7GY13</accession>
<name>A0A5B7GY13_PORTR</name>
<organism evidence="2 3">
    <name type="scientific">Portunus trituberculatus</name>
    <name type="common">Swimming crab</name>
    <name type="synonym">Neptunus trituberculatus</name>
    <dbReference type="NCBI Taxonomy" id="210409"/>
    <lineage>
        <taxon>Eukaryota</taxon>
        <taxon>Metazoa</taxon>
        <taxon>Ecdysozoa</taxon>
        <taxon>Arthropoda</taxon>
        <taxon>Crustacea</taxon>
        <taxon>Multicrustacea</taxon>
        <taxon>Malacostraca</taxon>
        <taxon>Eumalacostraca</taxon>
        <taxon>Eucarida</taxon>
        <taxon>Decapoda</taxon>
        <taxon>Pleocyemata</taxon>
        <taxon>Brachyura</taxon>
        <taxon>Eubrachyura</taxon>
        <taxon>Portunoidea</taxon>
        <taxon>Portunidae</taxon>
        <taxon>Portuninae</taxon>
        <taxon>Portunus</taxon>
    </lineage>
</organism>
<keyword evidence="3" id="KW-1185">Reference proteome</keyword>